<feature type="transmembrane region" description="Helical" evidence="7">
    <location>
        <begin position="240"/>
        <end position="256"/>
    </location>
</feature>
<keyword evidence="9" id="KW-1185">Reference proteome</keyword>
<accession>A0A4Y7TUM8</accession>
<feature type="compositionally biased region" description="Basic and acidic residues" evidence="6">
    <location>
        <begin position="56"/>
        <end position="71"/>
    </location>
</feature>
<dbReference type="PANTHER" id="PTHR13317:SF4">
    <property type="entry name" value="TRANSMEMBRANE ANTERIOR POSTERIOR TRANSFORMATION PROTEIN 1 HOMOLOG"/>
    <property type="match status" value="1"/>
</dbReference>
<organism evidence="8 9">
    <name type="scientific">Coprinellus micaceus</name>
    <name type="common">Glistening ink-cap mushroom</name>
    <name type="synonym">Coprinus micaceus</name>
    <dbReference type="NCBI Taxonomy" id="71717"/>
    <lineage>
        <taxon>Eukaryota</taxon>
        <taxon>Fungi</taxon>
        <taxon>Dikarya</taxon>
        <taxon>Basidiomycota</taxon>
        <taxon>Agaricomycotina</taxon>
        <taxon>Agaricomycetes</taxon>
        <taxon>Agaricomycetidae</taxon>
        <taxon>Agaricales</taxon>
        <taxon>Agaricineae</taxon>
        <taxon>Psathyrellaceae</taxon>
        <taxon>Coprinellus</taxon>
    </lineage>
</organism>
<dbReference type="STRING" id="71717.A0A4Y7TUM8"/>
<dbReference type="AlphaFoldDB" id="A0A4Y7TUM8"/>
<feature type="compositionally biased region" description="Polar residues" evidence="6">
    <location>
        <begin position="44"/>
        <end position="55"/>
    </location>
</feature>
<dbReference type="GO" id="GO:0005789">
    <property type="term" value="C:endoplasmic reticulum membrane"/>
    <property type="evidence" value="ECO:0007669"/>
    <property type="project" value="TreeGrafter"/>
</dbReference>
<feature type="transmembrane region" description="Helical" evidence="7">
    <location>
        <begin position="321"/>
        <end position="343"/>
    </location>
</feature>
<keyword evidence="5 7" id="KW-0472">Membrane</keyword>
<dbReference type="OrthoDB" id="29023at2759"/>
<sequence>MTITHTSRMPSRTPRRRFSSAALNANRSPGSPKTAPLFRKQLPRNVSLSPPNTAEPTRHDLRRSGRNHYTDGSEYEDEQENVHPFDFRPTSRSRSPKSLLFSRQSRPNAYSSLPPTPIVPEAYTPTTPISPISPGFETPEPKLVTHHGPFSLWDYLREELLATDFDSHQEQKWERVSNFLSMPVAMEKIIGFGFIVCFDSFLYTFTILPIRFFLACFSFMWNMVRRSPPPLPPSQKADLLRGLLLIASLLILNPLTDASKIYHTIRGQDTIKLYVIFNALEIADRLCASIGQDILDCLFSRSTLEPLTNRRPVSSQTIRPFFFFALALAYNVVHALVMVWQVLAMNVAINSFDNSLLTLLVSNQFVEIKGSVFKKFEKDNLFQITCADIVERFTLALMLVIIAFRNLIELSGTEFDFAEGFVLPKSFGWFRGNNVLWTISYPVIIVMGCEMLVDWLKHAFITKFNHIRPSVYERYTDVLCLDLSSGSAVGRLRAARKHSYVDQAPLVARRLGFAAIPLAVLAILVGAQSINLVFSVNSDFTYPWTWTIRSLSQAEVVYYATWTIVGLLSWLCFVVIKVIIGINLISYATRRRASMEEREAADVVNDFGRDPIGEGKEERKYNKELKSILDDDRDDAPRTAEIGENKPGDTNKKRRLRLEELTRYTMVKRIW</sequence>
<comment type="subcellular location">
    <subcellularLocation>
        <location evidence="1">Membrane</location>
        <topology evidence="1">Multi-pass membrane protein</topology>
    </subcellularLocation>
</comment>
<evidence type="ECO:0000256" key="3">
    <source>
        <dbReference type="ARBA" id="ARBA00022692"/>
    </source>
</evidence>
<gene>
    <name evidence="8" type="ORF">FA13DRAFT_1726350</name>
</gene>
<feature type="transmembrane region" description="Helical" evidence="7">
    <location>
        <begin position="556"/>
        <end position="585"/>
    </location>
</feature>
<evidence type="ECO:0000256" key="2">
    <source>
        <dbReference type="ARBA" id="ARBA00008803"/>
    </source>
</evidence>
<feature type="transmembrane region" description="Helical" evidence="7">
    <location>
        <begin position="435"/>
        <end position="453"/>
    </location>
</feature>
<feature type="compositionally biased region" description="Low complexity" evidence="6">
    <location>
        <begin position="1"/>
        <end position="12"/>
    </location>
</feature>
<feature type="region of interest" description="Disordered" evidence="6">
    <location>
        <begin position="1"/>
        <end position="118"/>
    </location>
</feature>
<keyword evidence="4 7" id="KW-1133">Transmembrane helix</keyword>
<feature type="compositionally biased region" description="Polar residues" evidence="6">
    <location>
        <begin position="21"/>
        <end position="31"/>
    </location>
</feature>
<dbReference type="InterPro" id="IPR008010">
    <property type="entry name" value="Tatp1"/>
</dbReference>
<evidence type="ECO:0000256" key="1">
    <source>
        <dbReference type="ARBA" id="ARBA00004141"/>
    </source>
</evidence>
<comment type="similarity">
    <text evidence="2">Belongs to the TAPT1 family.</text>
</comment>
<name>A0A4Y7TUM8_COPMI</name>
<evidence type="ECO:0000256" key="4">
    <source>
        <dbReference type="ARBA" id="ARBA00022989"/>
    </source>
</evidence>
<dbReference type="Pfam" id="PF05346">
    <property type="entry name" value="DUF747"/>
    <property type="match status" value="1"/>
</dbReference>
<feature type="transmembrane region" description="Helical" evidence="7">
    <location>
        <begin position="189"/>
        <end position="220"/>
    </location>
</feature>
<evidence type="ECO:0000256" key="5">
    <source>
        <dbReference type="ARBA" id="ARBA00023136"/>
    </source>
</evidence>
<keyword evidence="3 7" id="KW-0812">Transmembrane</keyword>
<evidence type="ECO:0000313" key="8">
    <source>
        <dbReference type="EMBL" id="TEB37269.1"/>
    </source>
</evidence>
<proteinExistence type="inferred from homology"/>
<evidence type="ECO:0000313" key="9">
    <source>
        <dbReference type="Proteomes" id="UP000298030"/>
    </source>
</evidence>
<evidence type="ECO:0000256" key="6">
    <source>
        <dbReference type="SAM" id="MobiDB-lite"/>
    </source>
</evidence>
<dbReference type="Proteomes" id="UP000298030">
    <property type="component" value="Unassembled WGS sequence"/>
</dbReference>
<feature type="transmembrane region" description="Helical" evidence="7">
    <location>
        <begin position="513"/>
        <end position="536"/>
    </location>
</feature>
<dbReference type="PANTHER" id="PTHR13317">
    <property type="entry name" value="TRANSMEMBRANE ANTERIOR POSTERIOR TRANSFORMATION PROTEIN 1 HOMOLOG"/>
    <property type="match status" value="1"/>
</dbReference>
<protein>
    <submittedName>
        <fullName evidence="8">DUF747-domain-containing protein</fullName>
    </submittedName>
</protein>
<dbReference type="EMBL" id="QPFP01000004">
    <property type="protein sequence ID" value="TEB37269.1"/>
    <property type="molecule type" value="Genomic_DNA"/>
</dbReference>
<feature type="compositionally biased region" description="Polar residues" evidence="6">
    <location>
        <begin position="101"/>
        <end position="113"/>
    </location>
</feature>
<evidence type="ECO:0000256" key="7">
    <source>
        <dbReference type="SAM" id="Phobius"/>
    </source>
</evidence>
<reference evidence="8 9" key="1">
    <citation type="journal article" date="2019" name="Nat. Ecol. Evol.">
        <title>Megaphylogeny resolves global patterns of mushroom evolution.</title>
        <authorList>
            <person name="Varga T."/>
            <person name="Krizsan K."/>
            <person name="Foldi C."/>
            <person name="Dima B."/>
            <person name="Sanchez-Garcia M."/>
            <person name="Sanchez-Ramirez S."/>
            <person name="Szollosi G.J."/>
            <person name="Szarkandi J.G."/>
            <person name="Papp V."/>
            <person name="Albert L."/>
            <person name="Andreopoulos W."/>
            <person name="Angelini C."/>
            <person name="Antonin V."/>
            <person name="Barry K.W."/>
            <person name="Bougher N.L."/>
            <person name="Buchanan P."/>
            <person name="Buyck B."/>
            <person name="Bense V."/>
            <person name="Catcheside P."/>
            <person name="Chovatia M."/>
            <person name="Cooper J."/>
            <person name="Damon W."/>
            <person name="Desjardin D."/>
            <person name="Finy P."/>
            <person name="Geml J."/>
            <person name="Haridas S."/>
            <person name="Hughes K."/>
            <person name="Justo A."/>
            <person name="Karasinski D."/>
            <person name="Kautmanova I."/>
            <person name="Kiss B."/>
            <person name="Kocsube S."/>
            <person name="Kotiranta H."/>
            <person name="LaButti K.M."/>
            <person name="Lechner B.E."/>
            <person name="Liimatainen K."/>
            <person name="Lipzen A."/>
            <person name="Lukacs Z."/>
            <person name="Mihaltcheva S."/>
            <person name="Morgado L.N."/>
            <person name="Niskanen T."/>
            <person name="Noordeloos M.E."/>
            <person name="Ohm R.A."/>
            <person name="Ortiz-Santana B."/>
            <person name="Ovrebo C."/>
            <person name="Racz N."/>
            <person name="Riley R."/>
            <person name="Savchenko A."/>
            <person name="Shiryaev A."/>
            <person name="Soop K."/>
            <person name="Spirin V."/>
            <person name="Szebenyi C."/>
            <person name="Tomsovsky M."/>
            <person name="Tulloss R.E."/>
            <person name="Uehling J."/>
            <person name="Grigoriev I.V."/>
            <person name="Vagvolgyi C."/>
            <person name="Papp T."/>
            <person name="Martin F.M."/>
            <person name="Miettinen O."/>
            <person name="Hibbett D.S."/>
            <person name="Nagy L.G."/>
        </authorList>
    </citation>
    <scope>NUCLEOTIDE SEQUENCE [LARGE SCALE GENOMIC DNA]</scope>
    <source>
        <strain evidence="8 9">FP101781</strain>
    </source>
</reference>
<comment type="caution">
    <text evidence="8">The sequence shown here is derived from an EMBL/GenBank/DDBJ whole genome shotgun (WGS) entry which is preliminary data.</text>
</comment>
<feature type="region of interest" description="Disordered" evidence="6">
    <location>
        <begin position="630"/>
        <end position="654"/>
    </location>
</feature>